<reference evidence="3" key="1">
    <citation type="submission" date="2023-07" db="EMBL/GenBank/DDBJ databases">
        <authorList>
            <consortium name="AG Swart"/>
            <person name="Singh M."/>
            <person name="Singh A."/>
            <person name="Seah K."/>
            <person name="Emmerich C."/>
        </authorList>
    </citation>
    <scope>NUCLEOTIDE SEQUENCE</scope>
    <source>
        <strain evidence="3">DP1</strain>
    </source>
</reference>
<sequence>MTLEEAIKNKQKIETFKDMLLTNNAKTEYKIDEVTYVMNTAQQHKEEIVKNSSFPVLCSKLSVQVRGVILDKIYAFQGRKEWFCRYSLVLLQEMDYFYPIINKISKSDRLQNQYTKELVFYYGLVIGLYRFVEGISWGYSTLLTHKQLGSDHLLSIKVLYNFMVRLRRFFLIKKEADFGDCTPASPENTKDFVNNDIDFLSALDNEDMENIVRGKLEPTENFNGLGFLCYQDQEYKEILSRLDHDEILNKEKEIITEFASQITMEEISVKSIENMNKKKRSPKVEPITIMTEESRDNDQEEEKHEFPTLSSKKNILGLRCTERVSKLICQHILKQGEDEESKKNLVSVIHYCQPQNKITYDSYYIVKNIIYSILTKCPEILSFFKLLDLDISKDIFYNDSQTIKRDYTEIFITFVKALRELKLDYNILIVISQADAGYNRDNLQNFLYLTRQALPLMPIYLKFVFTFTDDSLVDDEDISRVLLLNDNPEVGDVNEINFISLDLFTNYGEKALDLLQLPEEIDKEAVKEKCEGDFERILDLSELLALKIPGKDILETYDMKLAAYLMSQMEACGGSAKVNILLRVLCCTKVPIDLPLLSKICEISEQELMNIIKNELKAFIWSFRKRMIPSDNPEEEKGESPSDEEIDENVYVTISSPNLCSFDNAVDVHNDIVRILRRETIGHYSKFCYLYHISECDEDFSNDYWEENIKDSKDLDNDNTEDLENKKKDVTFFDLYDSLFQSRAIFELIKYHKGFEFIIKEIGYILSSDKTDIIEKERTQLLNFRNILHLIEQTIKNEDLCYNDFCTQLRGRLIGEEEKSLMHKLRIDITNQQHTYFKGFQNSLRENAKIETIIKFVFSVNKTCLFSDQRRMAIFNDVGLIYVCGIDFEIFSVISSPYPEINCCQYFLQPEEDSPEGEGDGDDEYLFTAGNDPYIRKYDLATQREIAHYQCHKTDCTIMKLYYNYLFTVGSDQRLVKFDIEKEKIERVYKCKDPITCLRILDNLEDKDGSKILISTLGGYLELLDFDLGMITSLNVTNPNEFIVSLINHSLSEFLTFSKDGQVTVYDQETLHIIKEESILNLKSDDYIDLILIRSKEYVLFTLEKAKMDFFTCATFKKTDSWDYFFDQDLHHCDQNYEGSKIIISDKGGYVTLFNFLKNADPNSQGMQLSCNRRNDPVACIEVTNGLEQDKIVSCSFDRDLRIWKKEDGSFSKKYDLGSFTSESITSMRLGKDQNMLFLGSKDMNVYLIDIGRGKLCVVYEGHWNKVNIIHTIPERDILITVSESNIKVWDLEYDECIKNMNDHESSIVHVSQYEEKSQQHILTVGSNFEMRMWNYETGEDSKEHKLNIEKSKKLKNVVCACTYYQKLFLATNKNILIYSLATSEVLHEFKPYNGEQVIDIQAYKTEDKEYMIVTTRTSCIVYSIFFDGLETNVTKICGYHLNAKYSRTSNYRSNFRFYFTSCKVTALNSISKTEVKKLVAENTFNGLLDNTEGVSFDQTNQGDLDATDVATKDVKDVKGIQKNQEVLETRVIDTNRDRIRREVLLICLGDSKGYLHFNHLYL</sequence>
<proteinExistence type="predicted"/>
<dbReference type="PANTHER" id="PTHR19857">
    <property type="entry name" value="MITOCHONDRIAL DIVISION PROTEIN 1-RELATED"/>
    <property type="match status" value="1"/>
</dbReference>
<keyword evidence="4" id="KW-1185">Reference proteome</keyword>
<evidence type="ECO:0000256" key="2">
    <source>
        <dbReference type="ARBA" id="ARBA00022737"/>
    </source>
</evidence>
<organism evidence="3 4">
    <name type="scientific">Euplotes crassus</name>
    <dbReference type="NCBI Taxonomy" id="5936"/>
    <lineage>
        <taxon>Eukaryota</taxon>
        <taxon>Sar</taxon>
        <taxon>Alveolata</taxon>
        <taxon>Ciliophora</taxon>
        <taxon>Intramacronucleata</taxon>
        <taxon>Spirotrichea</taxon>
        <taxon>Hypotrichia</taxon>
        <taxon>Euplotida</taxon>
        <taxon>Euplotidae</taxon>
        <taxon>Moneuplotes</taxon>
    </lineage>
</organism>
<evidence type="ECO:0000313" key="4">
    <source>
        <dbReference type="Proteomes" id="UP001295684"/>
    </source>
</evidence>
<dbReference type="InterPro" id="IPR011047">
    <property type="entry name" value="Quinoprotein_ADH-like_sf"/>
</dbReference>
<comment type="caution">
    <text evidence="3">The sequence shown here is derived from an EMBL/GenBank/DDBJ whole genome shotgun (WGS) entry which is preliminary data.</text>
</comment>
<evidence type="ECO:0000256" key="1">
    <source>
        <dbReference type="ARBA" id="ARBA00022574"/>
    </source>
</evidence>
<name>A0AAD1U535_EUPCR</name>
<gene>
    <name evidence="3" type="ORF">ECRASSUSDP1_LOCUS479</name>
</gene>
<dbReference type="Gene3D" id="2.130.10.10">
    <property type="entry name" value="YVTN repeat-like/Quinoprotein amine dehydrogenase"/>
    <property type="match status" value="2"/>
</dbReference>
<dbReference type="Proteomes" id="UP001295684">
    <property type="component" value="Unassembled WGS sequence"/>
</dbReference>
<dbReference type="SMART" id="SM00320">
    <property type="entry name" value="WD40"/>
    <property type="match status" value="6"/>
</dbReference>
<evidence type="ECO:0000313" key="3">
    <source>
        <dbReference type="EMBL" id="CAI2359194.1"/>
    </source>
</evidence>
<dbReference type="InterPro" id="IPR051179">
    <property type="entry name" value="WD_repeat_multifunction"/>
</dbReference>
<protein>
    <submittedName>
        <fullName evidence="3">Uncharacterized protein</fullName>
    </submittedName>
</protein>
<dbReference type="InterPro" id="IPR015943">
    <property type="entry name" value="WD40/YVTN_repeat-like_dom_sf"/>
</dbReference>
<dbReference type="InterPro" id="IPR001680">
    <property type="entry name" value="WD40_rpt"/>
</dbReference>
<dbReference type="SUPFAM" id="SSF117289">
    <property type="entry name" value="Nucleoporin domain"/>
    <property type="match status" value="1"/>
</dbReference>
<accession>A0AAD1U535</accession>
<keyword evidence="2" id="KW-0677">Repeat</keyword>
<keyword evidence="1" id="KW-0853">WD repeat</keyword>
<dbReference type="SUPFAM" id="SSF50998">
    <property type="entry name" value="Quinoprotein alcohol dehydrogenase-like"/>
    <property type="match status" value="1"/>
</dbReference>
<dbReference type="EMBL" id="CAMPGE010000447">
    <property type="protein sequence ID" value="CAI2359194.1"/>
    <property type="molecule type" value="Genomic_DNA"/>
</dbReference>